<comment type="subcellular location">
    <subcellularLocation>
        <location evidence="7">Cell membrane</location>
        <topology evidence="7">Single-pass membrane protein</topology>
    </subcellularLocation>
</comment>
<dbReference type="AlphaFoldDB" id="A0A7H8QE13"/>
<comment type="catalytic activity">
    <reaction evidence="7">
        <text>a peptidoglycan chain = a peptidoglycan chain with N-acetyl-1,6-anhydromuramyl-[peptide] at the reducing end + a peptidoglycan chain with N-acetylglucosamine at the non-reducing end.</text>
        <dbReference type="EC" id="4.2.2.29"/>
    </reaction>
</comment>
<keyword evidence="1 7" id="KW-1003">Cell membrane</keyword>
<dbReference type="Pfam" id="PF02618">
    <property type="entry name" value="YceG"/>
    <property type="match status" value="1"/>
</dbReference>
<dbReference type="GO" id="GO:0005886">
    <property type="term" value="C:plasma membrane"/>
    <property type="evidence" value="ECO:0007669"/>
    <property type="project" value="UniProtKB-SubCell"/>
</dbReference>
<dbReference type="PANTHER" id="PTHR30518:SF2">
    <property type="entry name" value="ENDOLYTIC MUREIN TRANSGLYCOSYLASE"/>
    <property type="match status" value="1"/>
</dbReference>
<evidence type="ECO:0000256" key="7">
    <source>
        <dbReference type="HAMAP-Rule" id="MF_02065"/>
    </source>
</evidence>
<dbReference type="Gene3D" id="3.30.160.60">
    <property type="entry name" value="Classic Zinc Finger"/>
    <property type="match status" value="1"/>
</dbReference>
<feature type="site" description="Important for catalytic activity" evidence="7">
    <location>
        <position position="260"/>
    </location>
</feature>
<proteinExistence type="inferred from homology"/>
<dbReference type="HAMAP" id="MF_02065">
    <property type="entry name" value="MltG"/>
    <property type="match status" value="1"/>
</dbReference>
<evidence type="ECO:0000256" key="1">
    <source>
        <dbReference type="ARBA" id="ARBA00022475"/>
    </source>
</evidence>
<keyword evidence="4 7" id="KW-0472">Membrane</keyword>
<feature type="transmembrane region" description="Helical" evidence="7">
    <location>
        <begin position="27"/>
        <end position="50"/>
    </location>
</feature>
<organism evidence="8 9">
    <name type="scientific">Planococcus glaciei</name>
    <dbReference type="NCBI Taxonomy" id="459472"/>
    <lineage>
        <taxon>Bacteria</taxon>
        <taxon>Bacillati</taxon>
        <taxon>Bacillota</taxon>
        <taxon>Bacilli</taxon>
        <taxon>Bacillales</taxon>
        <taxon>Caryophanaceae</taxon>
        <taxon>Planococcus</taxon>
    </lineage>
</organism>
<dbReference type="RefSeq" id="WP_176294841.1">
    <property type="nucleotide sequence ID" value="NZ_CP051177.1"/>
</dbReference>
<keyword evidence="6 7" id="KW-0961">Cell wall biogenesis/degradation</keyword>
<dbReference type="InterPro" id="IPR003770">
    <property type="entry name" value="MLTG-like"/>
</dbReference>
<evidence type="ECO:0000256" key="6">
    <source>
        <dbReference type="ARBA" id="ARBA00023316"/>
    </source>
</evidence>
<evidence type="ECO:0000256" key="5">
    <source>
        <dbReference type="ARBA" id="ARBA00023239"/>
    </source>
</evidence>
<protein>
    <recommendedName>
        <fullName evidence="7">Endolytic murein transglycosylase</fullName>
        <ecNumber evidence="7">4.2.2.29</ecNumber>
    </recommendedName>
    <alternativeName>
        <fullName evidence="7">Peptidoglycan lytic transglycosylase</fullName>
    </alternativeName>
    <alternativeName>
        <fullName evidence="7">Peptidoglycan polymerization terminase</fullName>
    </alternativeName>
</protein>
<keyword evidence="5 7" id="KW-0456">Lyase</keyword>
<dbReference type="GO" id="GO:0008932">
    <property type="term" value="F:lytic endotransglycosylase activity"/>
    <property type="evidence" value="ECO:0007669"/>
    <property type="project" value="UniProtKB-UniRule"/>
</dbReference>
<comment type="similarity">
    <text evidence="7">Belongs to the transglycosylase MltG family.</text>
</comment>
<evidence type="ECO:0000256" key="2">
    <source>
        <dbReference type="ARBA" id="ARBA00022692"/>
    </source>
</evidence>
<keyword evidence="3 7" id="KW-1133">Transmembrane helix</keyword>
<gene>
    <name evidence="7 8" type="primary">mltG</name>
    <name evidence="8" type="ORF">HF394_14990</name>
</gene>
<evidence type="ECO:0000313" key="8">
    <source>
        <dbReference type="EMBL" id="QKX51772.1"/>
    </source>
</evidence>
<sequence>MDKQSKKEIMYERMSEKKKEVKVVRRIVFIVTVVLLLVLGIGAFAAYSYVTDALEPVDADSEKVVEIEVPIGSNLDSISALLEENGLIKDARIYKYYVKFKNQADFQAGTYGLLPSMTLDEITESLKTGKVYREPLFNITVPEGLTLDQIAENVIAKRTKYSAEEFMAKMEDEAYIDELIVKYPALLTEEIKGENVRYALEGYLFPATYPFYEEDPSLDLIIENMIKATESNVVQYQAVLEEMDKTPHWLLTFASLLEEEATAGSDRNTIASVFYNRIEKDMPLQTDPTVIYAMGEHKERLFNKDYEFQHPYSTYTNKGLPPGPIAAAGASSIAAVLDPADTEYLYFLADKEGKNHFSTTYEEHLKKRDEYIGQ</sequence>
<dbReference type="CDD" id="cd08010">
    <property type="entry name" value="MltG_like"/>
    <property type="match status" value="1"/>
</dbReference>
<keyword evidence="2 7" id="KW-0812">Transmembrane</keyword>
<name>A0A7H8QE13_9BACL</name>
<dbReference type="Proteomes" id="UP000509222">
    <property type="component" value="Chromosome"/>
</dbReference>
<keyword evidence="9" id="KW-1185">Reference proteome</keyword>
<evidence type="ECO:0000256" key="4">
    <source>
        <dbReference type="ARBA" id="ARBA00023136"/>
    </source>
</evidence>
<dbReference type="GO" id="GO:0071555">
    <property type="term" value="P:cell wall organization"/>
    <property type="evidence" value="ECO:0007669"/>
    <property type="project" value="UniProtKB-KW"/>
</dbReference>
<dbReference type="NCBIfam" id="TIGR00247">
    <property type="entry name" value="endolytic transglycosylase MltG"/>
    <property type="match status" value="1"/>
</dbReference>
<evidence type="ECO:0000313" key="9">
    <source>
        <dbReference type="Proteomes" id="UP000509222"/>
    </source>
</evidence>
<comment type="function">
    <text evidence="7">Functions as a peptidoglycan terminase that cleaves nascent peptidoglycan strands endolytically to terminate their elongation.</text>
</comment>
<dbReference type="PANTHER" id="PTHR30518">
    <property type="entry name" value="ENDOLYTIC MUREIN TRANSGLYCOSYLASE"/>
    <property type="match status" value="1"/>
</dbReference>
<accession>A0A7H8QE13</accession>
<reference evidence="9" key="1">
    <citation type="submission" date="2020-06" db="EMBL/GenBank/DDBJ databases">
        <title>Isolation of Planomicrobium glaciei.</title>
        <authorList>
            <person name="Malisova L."/>
            <person name="Safrankova R."/>
            <person name="Jakubu V."/>
            <person name="Spanelova P."/>
        </authorList>
    </citation>
    <scope>NUCLEOTIDE SEQUENCE [LARGE SCALE GENOMIC DNA]</scope>
    <source>
        <strain evidence="9">NRL-ATB46093</strain>
    </source>
</reference>
<dbReference type="GO" id="GO:0009252">
    <property type="term" value="P:peptidoglycan biosynthetic process"/>
    <property type="evidence" value="ECO:0007669"/>
    <property type="project" value="UniProtKB-UniRule"/>
</dbReference>
<evidence type="ECO:0000256" key="3">
    <source>
        <dbReference type="ARBA" id="ARBA00022989"/>
    </source>
</evidence>
<dbReference type="EC" id="4.2.2.29" evidence="7"/>
<dbReference type="EMBL" id="CP051177">
    <property type="protein sequence ID" value="QKX51772.1"/>
    <property type="molecule type" value="Genomic_DNA"/>
</dbReference>
<dbReference type="Gene3D" id="3.30.1490.480">
    <property type="entry name" value="Endolytic murein transglycosylase"/>
    <property type="match status" value="1"/>
</dbReference>